<dbReference type="AlphaFoldDB" id="A0A1C1CM83"/>
<dbReference type="GO" id="GO:0050661">
    <property type="term" value="F:NADP binding"/>
    <property type="evidence" value="ECO:0007669"/>
    <property type="project" value="InterPro"/>
</dbReference>
<sequence length="684" mass="77576">MSPSAVIPEDIAVLESDVGKHLSTEYKLNGQKVTEIEVTNHDGPIASPEDCHPSTTPPRIPRLDISTQYQVKERPLGWIRPIRIICLGAGASGVNLAYQVQQRLKKTELVVYEKNPAIGGTWYENRYPGCKCDIRKLKKIHPFPRAGADPAPPASHNYQFSWEPNPDWTEMFSTSSEIRAYLQKCVDKHNLGQYFKLSHSVVGARWEEATHKWHISVRNHLTTETFEDTCDFFVNAGGILNNWKWPDIPGLHDFKGRLVHSANWPTDWNYEGLKVAVLGNGSSGIQIVPTMQPRVKELVHLVRSATWVTPSAPARYAALLGRPMPDIFSDEQKESFRNDPGVYLRFRIEIERETNKRFPLLLQNSQKQRDATKANYQAMVDRLGPEAAAQYAKEIIPDFPVGCRRITPGLGYLESFSRPNVRVITNAKIQKVDETGILLENGEHIEVEAIVCATGFDVSFTPRFPITGREGISLKDVWSKPNIPFAYLSTCIPQFPNYFGRFTRTIYPVTFTYGLALTPSTAVLLGPNAPIAHGSVLAVTEHCSKYLLQMITKAQTEGIRAIAVKQSACNDFMTHVHHFMPRTTWAAQCRSWFKGGQVSGPVTAIHPGSRVHWFHMMERPKFEDFDYDYEEDNRFAYLGNGFSRREMGIYDPGTVEGWNPEEGDLDDLDDTWFVTDTNWKYLYY</sequence>
<reference evidence="7" key="1">
    <citation type="submission" date="2015-07" db="EMBL/GenBank/DDBJ databases">
        <authorList>
            <person name="Teixeira M.M."/>
            <person name="Souza R.C."/>
            <person name="Almeida L.G."/>
            <person name="Vicente V.A."/>
            <person name="de Hoog S."/>
            <person name="Bocca A.L."/>
            <person name="de Almeida S.R."/>
            <person name="Vasconcelos A.T."/>
            <person name="Felipe M.S."/>
        </authorList>
    </citation>
    <scope>NUCLEOTIDE SEQUENCE [LARGE SCALE GENOMIC DNA]</scope>
    <source>
        <strain evidence="7">KSF</strain>
    </source>
</reference>
<keyword evidence="5" id="KW-0560">Oxidoreductase</keyword>
<name>A0A1C1CM83_9EURO</name>
<proteinExistence type="inferred from homology"/>
<keyword evidence="6" id="KW-0503">Monooxygenase</keyword>
<accession>A0A1C1CM83</accession>
<dbReference type="EMBL" id="LGRB01000010">
    <property type="protein sequence ID" value="OCT49618.1"/>
    <property type="molecule type" value="Genomic_DNA"/>
</dbReference>
<keyword evidence="7" id="KW-1185">Reference proteome</keyword>
<dbReference type="PANTHER" id="PTHR42877">
    <property type="entry name" value="L-ORNITHINE N(5)-MONOOXYGENASE-RELATED"/>
    <property type="match status" value="1"/>
</dbReference>
<comment type="caution">
    <text evidence="6">The sequence shown here is derived from an EMBL/GenBank/DDBJ whole genome shotgun (WGS) entry which is preliminary data.</text>
</comment>
<evidence type="ECO:0000256" key="4">
    <source>
        <dbReference type="ARBA" id="ARBA00022827"/>
    </source>
</evidence>
<evidence type="ECO:0000313" key="6">
    <source>
        <dbReference type="EMBL" id="OCT49618.1"/>
    </source>
</evidence>
<keyword evidence="4" id="KW-0274">FAD</keyword>
<dbReference type="InterPro" id="IPR020946">
    <property type="entry name" value="Flavin_mOase-like"/>
</dbReference>
<evidence type="ECO:0000256" key="2">
    <source>
        <dbReference type="ARBA" id="ARBA00010139"/>
    </source>
</evidence>
<evidence type="ECO:0000256" key="1">
    <source>
        <dbReference type="ARBA" id="ARBA00001974"/>
    </source>
</evidence>
<dbReference type="VEuPathDB" id="FungiDB:G647_09867"/>
<dbReference type="Gene3D" id="3.50.50.60">
    <property type="entry name" value="FAD/NAD(P)-binding domain"/>
    <property type="match status" value="3"/>
</dbReference>
<dbReference type="InterPro" id="IPR036188">
    <property type="entry name" value="FAD/NAD-bd_sf"/>
</dbReference>
<evidence type="ECO:0000256" key="3">
    <source>
        <dbReference type="ARBA" id="ARBA00022630"/>
    </source>
</evidence>
<gene>
    <name evidence="6" type="primary">stcW</name>
    <name evidence="6" type="ORF">CLCR_06787</name>
</gene>
<keyword evidence="3" id="KW-0285">Flavoprotein</keyword>
<evidence type="ECO:0000256" key="5">
    <source>
        <dbReference type="ARBA" id="ARBA00023002"/>
    </source>
</evidence>
<organism evidence="6 7">
    <name type="scientific">Cladophialophora carrionii</name>
    <dbReference type="NCBI Taxonomy" id="86049"/>
    <lineage>
        <taxon>Eukaryota</taxon>
        <taxon>Fungi</taxon>
        <taxon>Dikarya</taxon>
        <taxon>Ascomycota</taxon>
        <taxon>Pezizomycotina</taxon>
        <taxon>Eurotiomycetes</taxon>
        <taxon>Chaetothyriomycetidae</taxon>
        <taxon>Chaetothyriales</taxon>
        <taxon>Herpotrichiellaceae</taxon>
        <taxon>Cladophialophora</taxon>
    </lineage>
</organism>
<dbReference type="STRING" id="86049.A0A1C1CM83"/>
<dbReference type="GO" id="GO:0004499">
    <property type="term" value="F:N,N-dimethylaniline monooxygenase activity"/>
    <property type="evidence" value="ECO:0007669"/>
    <property type="project" value="InterPro"/>
</dbReference>
<comment type="cofactor">
    <cofactor evidence="1">
        <name>FAD</name>
        <dbReference type="ChEBI" id="CHEBI:57692"/>
    </cofactor>
</comment>
<dbReference type="OrthoDB" id="74360at2759"/>
<dbReference type="InterPro" id="IPR051209">
    <property type="entry name" value="FAD-bind_Monooxygenase_sf"/>
</dbReference>
<dbReference type="Proteomes" id="UP000094526">
    <property type="component" value="Unassembled WGS sequence"/>
</dbReference>
<dbReference type="SUPFAM" id="SSF51905">
    <property type="entry name" value="FAD/NAD(P)-binding domain"/>
    <property type="match status" value="3"/>
</dbReference>
<dbReference type="VEuPathDB" id="FungiDB:CLCR_06787"/>
<dbReference type="PANTHER" id="PTHR42877:SF12">
    <property type="entry name" value="MONOOXYGENASE"/>
    <property type="match status" value="1"/>
</dbReference>
<evidence type="ECO:0000313" key="7">
    <source>
        <dbReference type="Proteomes" id="UP000094526"/>
    </source>
</evidence>
<dbReference type="Pfam" id="PF00743">
    <property type="entry name" value="FMO-like"/>
    <property type="match status" value="1"/>
</dbReference>
<dbReference type="Pfam" id="PF13450">
    <property type="entry name" value="NAD_binding_8"/>
    <property type="match status" value="1"/>
</dbReference>
<dbReference type="GO" id="GO:0050660">
    <property type="term" value="F:flavin adenine dinucleotide binding"/>
    <property type="evidence" value="ECO:0007669"/>
    <property type="project" value="InterPro"/>
</dbReference>
<dbReference type="eggNOG" id="KOG1399">
    <property type="taxonomic scope" value="Eukaryota"/>
</dbReference>
<comment type="similarity">
    <text evidence="2">Belongs to the FAD-binding monooxygenase family.</text>
</comment>
<protein>
    <submittedName>
        <fullName evidence="6">Putative sterigmatocystin biosynthesis monooxygenase stcW</fullName>
    </submittedName>
</protein>